<comment type="subcellular location">
    <subcellularLocation>
        <location evidence="2">Cytoplasm</location>
    </subcellularLocation>
    <subcellularLocation>
        <location evidence="1">Membrane</location>
        <topology evidence="1">Single-pass membrane protein</topology>
    </subcellularLocation>
</comment>
<reference evidence="10 11" key="1">
    <citation type="submission" date="2021-06" db="EMBL/GenBank/DDBJ databases">
        <title>Caerostris extrusa draft genome.</title>
        <authorList>
            <person name="Kono N."/>
            <person name="Arakawa K."/>
        </authorList>
    </citation>
    <scope>NUCLEOTIDE SEQUENCE [LARGE SCALE GENOMIC DNA]</scope>
</reference>
<sequence>MERPETVFKKISSFGDRSHFYRLVTFYPSHVEFAQIEMTDYQICDQDQQITSIADAVVKLKELRESNKNLNEPDIEEKFARLSLAFKTDKFTLGKRLDLQLRQRDIAEKNIESELKVLRESLNALNQLCTESDMREIITKTQQHVDIVQQATMRMSSRAETYGAIQQEQRMNCAFETMLNYVEHLKLLYDKEHLELEEYRRLLAEHNLLPDEKNSMDEDNAKRILPPRSQSLSSSSKPLFLRRGSLGTFTRVPVVVDNDRIISHENNNGQLSLWNLGGVRQKLEGKARLLSAVCLLNNNYDTPRTISNGNNPGSLSPKSRRASLPVGPLAQSASNANAPFSSVRAHGSIIEKHAVNCERKDSAKLLHESYLTRTESEDSTSSKPEADSPFQEQSEGNSSLKDSSELSFTKSLPSDITRENKANITHSLQESTCDNELEGDICLLPDIIVPVKSKPLYVLNLIQKASARRIWQWDNATLLMHARYALSAILVTAAMLTLVLTFVPNPVVAHVVNDINRPQD</sequence>
<evidence type="ECO:0000256" key="7">
    <source>
        <dbReference type="ARBA" id="ARBA00023136"/>
    </source>
</evidence>
<feature type="transmembrane region" description="Helical" evidence="9">
    <location>
        <begin position="484"/>
        <end position="503"/>
    </location>
</feature>
<keyword evidence="6" id="KW-0175">Coiled coil</keyword>
<evidence type="ECO:0000256" key="1">
    <source>
        <dbReference type="ARBA" id="ARBA00004167"/>
    </source>
</evidence>
<comment type="caution">
    <text evidence="10">The sequence shown here is derived from an EMBL/GenBank/DDBJ whole genome shotgun (WGS) entry which is preliminary data.</text>
</comment>
<feature type="region of interest" description="Disordered" evidence="8">
    <location>
        <begin position="371"/>
        <end position="407"/>
    </location>
</feature>
<dbReference type="InterPro" id="IPR008677">
    <property type="entry name" value="MRVI1"/>
</dbReference>
<dbReference type="GO" id="GO:0005737">
    <property type="term" value="C:cytoplasm"/>
    <property type="evidence" value="ECO:0007669"/>
    <property type="project" value="UniProtKB-SubCell"/>
</dbReference>
<dbReference type="Pfam" id="PF05781">
    <property type="entry name" value="MRVI1"/>
    <property type="match status" value="1"/>
</dbReference>
<dbReference type="EMBL" id="BPLR01021009">
    <property type="protein sequence ID" value="GIX84885.1"/>
    <property type="molecule type" value="Genomic_DNA"/>
</dbReference>
<name>A0AAV4NKM9_CAEEX</name>
<accession>A0AAV4NKM9</accession>
<organism evidence="10 11">
    <name type="scientific">Caerostris extrusa</name>
    <name type="common">Bark spider</name>
    <name type="synonym">Caerostris bankana</name>
    <dbReference type="NCBI Taxonomy" id="172846"/>
    <lineage>
        <taxon>Eukaryota</taxon>
        <taxon>Metazoa</taxon>
        <taxon>Ecdysozoa</taxon>
        <taxon>Arthropoda</taxon>
        <taxon>Chelicerata</taxon>
        <taxon>Arachnida</taxon>
        <taxon>Araneae</taxon>
        <taxon>Araneomorphae</taxon>
        <taxon>Entelegynae</taxon>
        <taxon>Araneoidea</taxon>
        <taxon>Araneidae</taxon>
        <taxon>Caerostris</taxon>
    </lineage>
</organism>
<proteinExistence type="predicted"/>
<evidence type="ECO:0008006" key="12">
    <source>
        <dbReference type="Google" id="ProtNLM"/>
    </source>
</evidence>
<evidence type="ECO:0000313" key="11">
    <source>
        <dbReference type="Proteomes" id="UP001054945"/>
    </source>
</evidence>
<feature type="compositionally biased region" description="Polar residues" evidence="8">
    <location>
        <begin position="301"/>
        <end position="317"/>
    </location>
</feature>
<evidence type="ECO:0000256" key="4">
    <source>
        <dbReference type="ARBA" id="ARBA00022692"/>
    </source>
</evidence>
<feature type="compositionally biased region" description="Polar residues" evidence="8">
    <location>
        <begin position="390"/>
        <end position="407"/>
    </location>
</feature>
<evidence type="ECO:0000256" key="3">
    <source>
        <dbReference type="ARBA" id="ARBA00022490"/>
    </source>
</evidence>
<keyword evidence="3" id="KW-0963">Cytoplasm</keyword>
<evidence type="ECO:0000313" key="10">
    <source>
        <dbReference type="EMBL" id="GIX84885.1"/>
    </source>
</evidence>
<dbReference type="GO" id="GO:0016020">
    <property type="term" value="C:membrane"/>
    <property type="evidence" value="ECO:0007669"/>
    <property type="project" value="UniProtKB-SubCell"/>
</dbReference>
<keyword evidence="4 9" id="KW-0812">Transmembrane</keyword>
<evidence type="ECO:0000256" key="2">
    <source>
        <dbReference type="ARBA" id="ARBA00004496"/>
    </source>
</evidence>
<evidence type="ECO:0000256" key="6">
    <source>
        <dbReference type="ARBA" id="ARBA00023054"/>
    </source>
</evidence>
<keyword evidence="7 9" id="KW-0472">Membrane</keyword>
<dbReference type="PANTHER" id="PTHR15352:SF1">
    <property type="entry name" value="KASH5-LIKE COILED-COIL DOMAIN-CONTAINING PROTEIN"/>
    <property type="match status" value="1"/>
</dbReference>
<evidence type="ECO:0000256" key="8">
    <source>
        <dbReference type="SAM" id="MobiDB-lite"/>
    </source>
</evidence>
<gene>
    <name evidence="10" type="ORF">CEXT_655901</name>
</gene>
<evidence type="ECO:0000256" key="9">
    <source>
        <dbReference type="SAM" id="Phobius"/>
    </source>
</evidence>
<dbReference type="Proteomes" id="UP001054945">
    <property type="component" value="Unassembled WGS sequence"/>
</dbReference>
<dbReference type="AlphaFoldDB" id="A0AAV4NKM9"/>
<protein>
    <recommendedName>
        <fullName evidence="12">Lymphoid-restricted membrane protein</fullName>
    </recommendedName>
</protein>
<keyword evidence="11" id="KW-1185">Reference proteome</keyword>
<keyword evidence="5 9" id="KW-1133">Transmembrane helix</keyword>
<feature type="region of interest" description="Disordered" evidence="8">
    <location>
        <begin position="301"/>
        <end position="335"/>
    </location>
</feature>
<dbReference type="PANTHER" id="PTHR15352">
    <property type="entry name" value="LYMPHOID-RESTRICTED MEMBRANE PROTEIN, JAW1"/>
    <property type="match status" value="1"/>
</dbReference>
<evidence type="ECO:0000256" key="5">
    <source>
        <dbReference type="ARBA" id="ARBA00022989"/>
    </source>
</evidence>